<organism evidence="1 2">
    <name type="scientific">Pseudomonas fluorescens</name>
    <dbReference type="NCBI Taxonomy" id="294"/>
    <lineage>
        <taxon>Bacteria</taxon>
        <taxon>Pseudomonadati</taxon>
        <taxon>Pseudomonadota</taxon>
        <taxon>Gammaproteobacteria</taxon>
        <taxon>Pseudomonadales</taxon>
        <taxon>Pseudomonadaceae</taxon>
        <taxon>Pseudomonas</taxon>
    </lineage>
</organism>
<dbReference type="RefSeq" id="WP_150052257.1">
    <property type="nucleotide sequence ID" value="NZ_CABVJC010000010.1"/>
</dbReference>
<gene>
    <name evidence="1" type="ORF">PS941_04920</name>
</gene>
<evidence type="ECO:0000313" key="2">
    <source>
        <dbReference type="Proteomes" id="UP000326452"/>
    </source>
</evidence>
<evidence type="ECO:0000313" key="1">
    <source>
        <dbReference type="EMBL" id="VVQ20077.1"/>
    </source>
</evidence>
<sequence length="64" mass="7585">MAYDDSRHLKDREIKSRYDDETYEALKAVARLHKLQLAVFVRMCVEEKLESIVESDVTDERHMA</sequence>
<name>A0A5E7V7S4_PSEFL</name>
<dbReference type="OrthoDB" id="5957797at2"/>
<dbReference type="EMBL" id="CABVJC010000010">
    <property type="protein sequence ID" value="VVQ20077.1"/>
    <property type="molecule type" value="Genomic_DNA"/>
</dbReference>
<proteinExistence type="predicted"/>
<accession>A0A5E7V7S4</accession>
<protein>
    <submittedName>
        <fullName evidence="1">Uncharacterized protein</fullName>
    </submittedName>
</protein>
<dbReference type="AlphaFoldDB" id="A0A5E7V7S4"/>
<dbReference type="Proteomes" id="UP000326452">
    <property type="component" value="Unassembled WGS sequence"/>
</dbReference>
<reference evidence="1 2" key="1">
    <citation type="submission" date="2019-09" db="EMBL/GenBank/DDBJ databases">
        <authorList>
            <person name="Chandra G."/>
            <person name="Truman W A."/>
        </authorList>
    </citation>
    <scope>NUCLEOTIDE SEQUENCE [LARGE SCALE GENOMIC DNA]</scope>
    <source>
        <strain evidence="1">PS941</strain>
    </source>
</reference>